<sequence length="290" mass="33509">MGFSSCGISKARFLKEEEQKFQEWLKKGYNGTMKYLEKNFDKRLDPTKLVKGSKSVISLSYNYYPQKKIVQKNNFILSKYAYGKDYHIVIKQKLKKFLFKLNEKIGNINARLFVDSAPVHERAWAKLSGIGWIGKNSLLLNNHSGSFFFLAEIISDLELKNDYPITDHCGTCTACIDACPTDAITEAQVIDANRCISYLTIESKKNIPEKYKSKMNNWIFGCDICQDVCPWNKFSKPHSEKEFFPNNNITQMKKNDWKEITLENFNHIFKNSAVKRAKYEGIKKNIEAAS</sequence>
<feature type="domain" description="4Fe-4S ferredoxin-type" evidence="9">
    <location>
        <begin position="160"/>
        <end position="189"/>
    </location>
</feature>
<keyword evidence="2" id="KW-0963">Cytoplasm</keyword>
<keyword evidence="8" id="KW-0411">Iron-sulfur</keyword>
<dbReference type="AlphaFoldDB" id="A0A381QVH4"/>
<dbReference type="Pfam" id="PF08331">
    <property type="entry name" value="QueG_DUF1730"/>
    <property type="match status" value="1"/>
</dbReference>
<keyword evidence="3" id="KW-0819">tRNA processing</keyword>
<evidence type="ECO:0000256" key="5">
    <source>
        <dbReference type="ARBA" id="ARBA00022785"/>
    </source>
</evidence>
<dbReference type="GO" id="GO:0046872">
    <property type="term" value="F:metal ion binding"/>
    <property type="evidence" value="ECO:0007669"/>
    <property type="project" value="UniProtKB-KW"/>
</dbReference>
<keyword evidence="5" id="KW-0671">Queuosine biosynthesis</keyword>
<accession>A0A381QVH4</accession>
<evidence type="ECO:0000256" key="3">
    <source>
        <dbReference type="ARBA" id="ARBA00022694"/>
    </source>
</evidence>
<dbReference type="GO" id="GO:0008616">
    <property type="term" value="P:tRNA queuosine(34) biosynthetic process"/>
    <property type="evidence" value="ECO:0007669"/>
    <property type="project" value="UniProtKB-KW"/>
</dbReference>
<keyword evidence="6" id="KW-0560">Oxidoreductase</keyword>
<dbReference type="SUPFAM" id="SSF46548">
    <property type="entry name" value="alpha-helical ferredoxin"/>
    <property type="match status" value="1"/>
</dbReference>
<evidence type="ECO:0000256" key="2">
    <source>
        <dbReference type="ARBA" id="ARBA00022490"/>
    </source>
</evidence>
<dbReference type="Gene3D" id="3.30.70.20">
    <property type="match status" value="1"/>
</dbReference>
<dbReference type="EMBL" id="UINC01001471">
    <property type="protein sequence ID" value="SUZ81543.1"/>
    <property type="molecule type" value="Genomic_DNA"/>
</dbReference>
<dbReference type="InterPro" id="IPR017900">
    <property type="entry name" value="4Fe4S_Fe_S_CS"/>
</dbReference>
<evidence type="ECO:0000256" key="7">
    <source>
        <dbReference type="ARBA" id="ARBA00023004"/>
    </source>
</evidence>
<evidence type="ECO:0000256" key="6">
    <source>
        <dbReference type="ARBA" id="ARBA00023002"/>
    </source>
</evidence>
<dbReference type="Pfam" id="PF13484">
    <property type="entry name" value="Fer4_16"/>
    <property type="match status" value="1"/>
</dbReference>
<gene>
    <name evidence="10" type="ORF">METZ01_LOCUS34397</name>
</gene>
<evidence type="ECO:0000259" key="9">
    <source>
        <dbReference type="PROSITE" id="PS51379"/>
    </source>
</evidence>
<evidence type="ECO:0000256" key="1">
    <source>
        <dbReference type="ARBA" id="ARBA00022485"/>
    </source>
</evidence>
<keyword evidence="7" id="KW-0408">Iron</keyword>
<dbReference type="InterPro" id="IPR013542">
    <property type="entry name" value="QueG_DUF1730"/>
</dbReference>
<dbReference type="InterPro" id="IPR017896">
    <property type="entry name" value="4Fe4S_Fe-S-bd"/>
</dbReference>
<evidence type="ECO:0000313" key="10">
    <source>
        <dbReference type="EMBL" id="SUZ81543.1"/>
    </source>
</evidence>
<dbReference type="PANTHER" id="PTHR30002:SF4">
    <property type="entry name" value="EPOXYQUEUOSINE REDUCTASE"/>
    <property type="match status" value="1"/>
</dbReference>
<dbReference type="PROSITE" id="PS51379">
    <property type="entry name" value="4FE4S_FER_2"/>
    <property type="match status" value="1"/>
</dbReference>
<evidence type="ECO:0000256" key="8">
    <source>
        <dbReference type="ARBA" id="ARBA00023014"/>
    </source>
</evidence>
<dbReference type="GO" id="GO:0052693">
    <property type="term" value="F:epoxyqueuosine reductase activity"/>
    <property type="evidence" value="ECO:0007669"/>
    <property type="project" value="TreeGrafter"/>
</dbReference>
<dbReference type="FunFam" id="3.30.70.20:FF:000037">
    <property type="entry name" value="Epoxyqueuosine reductase"/>
    <property type="match status" value="1"/>
</dbReference>
<organism evidence="10">
    <name type="scientific">marine metagenome</name>
    <dbReference type="NCBI Taxonomy" id="408172"/>
    <lineage>
        <taxon>unclassified sequences</taxon>
        <taxon>metagenomes</taxon>
        <taxon>ecological metagenomes</taxon>
    </lineage>
</organism>
<reference evidence="10" key="1">
    <citation type="submission" date="2018-05" db="EMBL/GenBank/DDBJ databases">
        <authorList>
            <person name="Lanie J.A."/>
            <person name="Ng W.-L."/>
            <person name="Kazmierczak K.M."/>
            <person name="Andrzejewski T.M."/>
            <person name="Davidsen T.M."/>
            <person name="Wayne K.J."/>
            <person name="Tettelin H."/>
            <person name="Glass J.I."/>
            <person name="Rusch D."/>
            <person name="Podicherti R."/>
            <person name="Tsui H.-C.T."/>
            <person name="Winkler M.E."/>
        </authorList>
    </citation>
    <scope>NUCLEOTIDE SEQUENCE</scope>
</reference>
<evidence type="ECO:0000256" key="4">
    <source>
        <dbReference type="ARBA" id="ARBA00022723"/>
    </source>
</evidence>
<dbReference type="PANTHER" id="PTHR30002">
    <property type="entry name" value="EPOXYQUEUOSINE REDUCTASE"/>
    <property type="match status" value="1"/>
</dbReference>
<keyword evidence="4" id="KW-0479">Metal-binding</keyword>
<dbReference type="NCBIfam" id="TIGR00276">
    <property type="entry name" value="tRNA epoxyqueuosine(34) reductase QueG"/>
    <property type="match status" value="1"/>
</dbReference>
<dbReference type="PROSITE" id="PS00198">
    <property type="entry name" value="4FE4S_FER_1"/>
    <property type="match status" value="1"/>
</dbReference>
<dbReference type="GO" id="GO:0051539">
    <property type="term" value="F:4 iron, 4 sulfur cluster binding"/>
    <property type="evidence" value="ECO:0007669"/>
    <property type="project" value="UniProtKB-KW"/>
</dbReference>
<name>A0A381QVH4_9ZZZZ</name>
<dbReference type="InterPro" id="IPR004453">
    <property type="entry name" value="QueG"/>
</dbReference>
<keyword evidence="1" id="KW-0004">4Fe-4S</keyword>
<protein>
    <recommendedName>
        <fullName evidence="9">4Fe-4S ferredoxin-type domain-containing protein</fullName>
    </recommendedName>
</protein>
<proteinExistence type="predicted"/>